<accession>A0AC35FNH5</accession>
<proteinExistence type="predicted"/>
<name>A0AC35FNH5_9BILA</name>
<evidence type="ECO:0000313" key="2">
    <source>
        <dbReference type="WBParaSite" id="PS1159_v2.g19210.t2"/>
    </source>
</evidence>
<organism evidence="1 2">
    <name type="scientific">Panagrolaimus sp. PS1159</name>
    <dbReference type="NCBI Taxonomy" id="55785"/>
    <lineage>
        <taxon>Eukaryota</taxon>
        <taxon>Metazoa</taxon>
        <taxon>Ecdysozoa</taxon>
        <taxon>Nematoda</taxon>
        <taxon>Chromadorea</taxon>
        <taxon>Rhabditida</taxon>
        <taxon>Tylenchina</taxon>
        <taxon>Panagrolaimomorpha</taxon>
        <taxon>Panagrolaimoidea</taxon>
        <taxon>Panagrolaimidae</taxon>
        <taxon>Panagrolaimus</taxon>
    </lineage>
</organism>
<dbReference type="WBParaSite" id="PS1159_v2.g19210.t2">
    <property type="protein sequence ID" value="PS1159_v2.g19210.t2"/>
    <property type="gene ID" value="PS1159_v2.g19210"/>
</dbReference>
<protein>
    <submittedName>
        <fullName evidence="2">Protein kinase domain-containing protein</fullName>
    </submittedName>
</protein>
<evidence type="ECO:0000313" key="1">
    <source>
        <dbReference type="Proteomes" id="UP000887580"/>
    </source>
</evidence>
<reference evidence="2" key="1">
    <citation type="submission" date="2022-11" db="UniProtKB">
        <authorList>
            <consortium name="WormBaseParasite"/>
        </authorList>
    </citation>
    <scope>IDENTIFICATION</scope>
</reference>
<dbReference type="Proteomes" id="UP000887580">
    <property type="component" value="Unplaced"/>
</dbReference>
<sequence length="649" mass="72242">MLKRGTTSNGPPPSSNPSTPPPAPKNVDASMKSKKVRKTKTGPGPGALASPNAIKVEKRRKSEQNVKKKKEPAEDSIRRTKKSAEKRKKKPAKEVDSFEESKRKAKPKKKSKNIELKKALMLKEDEEGSDRKRDDSSKRQLKPANVGGPLGGGGKQSSKRKDVDGSDRHVRQTPATVPAASHPDHSPGGAKKDNSDKQKNASDQKPAGGEKPKKHSTKLEPNNPSPASPTPQPAAAAVAAGGGNEESEEDEEESSANKTPPDKAEPNEGASDLDIDGIQTTTSKDKSLELAAKGETFSVGGLKITAPEALKGTYGSGMVILKEFDKKIEGYSAGAHLTIKFEKNDVKLRRLFMEIEIIKFAHTNQKSGVPHFVDSAEHSTFNCLVIDGLGPSLREMYDKLNGFSPATTFRIAIITLDILRSFHSMLYVHRDIRPQSFYLGKDSTCRNKIVLGQMGYAKKFGIRKEIEPEEKCDLEMKKPKFKTKVWHPRKKVQFLGAVKYAPRSSHLHKEHTRRDDMESWFFMLYEFLNKSLPWKTITDKEKIFESKETFILDQKFNEDIVKKYGTEITNIVEYFGVQNFHEMEPDYSYFEDSLLRLMKDAYKPGNDKFDWESSPNVFNDRTTIMNEEGKKTAIAAVTAAAATTSTKPT</sequence>